<dbReference type="GO" id="GO:0005737">
    <property type="term" value="C:cytoplasm"/>
    <property type="evidence" value="ECO:0007669"/>
    <property type="project" value="TreeGrafter"/>
</dbReference>
<dbReference type="AlphaFoldDB" id="A0A2G8S958"/>
<evidence type="ECO:0000313" key="5">
    <source>
        <dbReference type="Proteomes" id="UP000230002"/>
    </source>
</evidence>
<keyword evidence="5" id="KW-1185">Reference proteome</keyword>
<gene>
    <name evidence="4" type="ORF">GSI_07473</name>
</gene>
<keyword evidence="3" id="KW-0560">Oxidoreductase</keyword>
<dbReference type="OrthoDB" id="9876299at2759"/>
<dbReference type="PANTHER" id="PTHR43544">
    <property type="entry name" value="SHORT-CHAIN DEHYDROGENASE/REDUCTASE"/>
    <property type="match status" value="1"/>
</dbReference>
<dbReference type="InterPro" id="IPR036291">
    <property type="entry name" value="NAD(P)-bd_dom_sf"/>
</dbReference>
<dbReference type="Gene3D" id="3.40.50.720">
    <property type="entry name" value="NAD(P)-binding Rossmann-like Domain"/>
    <property type="match status" value="1"/>
</dbReference>
<evidence type="ECO:0000256" key="2">
    <source>
        <dbReference type="ARBA" id="ARBA00022857"/>
    </source>
</evidence>
<evidence type="ECO:0000256" key="3">
    <source>
        <dbReference type="ARBA" id="ARBA00023002"/>
    </source>
</evidence>
<accession>A0A2G8S958</accession>
<dbReference type="SUPFAM" id="SSF51735">
    <property type="entry name" value="NAD(P)-binding Rossmann-fold domains"/>
    <property type="match status" value="1"/>
</dbReference>
<dbReference type="PANTHER" id="PTHR43544:SF7">
    <property type="entry name" value="NADB-LER2"/>
    <property type="match status" value="1"/>
</dbReference>
<dbReference type="InterPro" id="IPR051468">
    <property type="entry name" value="Fungal_SecMetab_SDRs"/>
</dbReference>
<dbReference type="Proteomes" id="UP000230002">
    <property type="component" value="Unassembled WGS sequence"/>
</dbReference>
<comment type="similarity">
    <text evidence="1">Belongs to the short-chain dehydrogenases/reductases (SDR) family.</text>
</comment>
<dbReference type="InterPro" id="IPR002347">
    <property type="entry name" value="SDR_fam"/>
</dbReference>
<dbReference type="EMBL" id="AYKW01000015">
    <property type="protein sequence ID" value="PIL30292.1"/>
    <property type="molecule type" value="Genomic_DNA"/>
</dbReference>
<dbReference type="GO" id="GO:0016491">
    <property type="term" value="F:oxidoreductase activity"/>
    <property type="evidence" value="ECO:0007669"/>
    <property type="project" value="UniProtKB-KW"/>
</dbReference>
<sequence length="94" mass="9954">MPSYTVVGASRGIGLEYVSQLASRSDAMVFAIVRNPEGSTHLKDVAMSSKNIHIIPGDVGAAKQVSEITGGKLDYLIHNAASTNVNTVYKGFDD</sequence>
<protein>
    <recommendedName>
        <fullName evidence="6">Ketoreductase (KR) domain-containing protein</fullName>
    </recommendedName>
</protein>
<evidence type="ECO:0008006" key="6">
    <source>
        <dbReference type="Google" id="ProtNLM"/>
    </source>
</evidence>
<organism evidence="4 5">
    <name type="scientific">Ganoderma sinense ZZ0214-1</name>
    <dbReference type="NCBI Taxonomy" id="1077348"/>
    <lineage>
        <taxon>Eukaryota</taxon>
        <taxon>Fungi</taxon>
        <taxon>Dikarya</taxon>
        <taxon>Basidiomycota</taxon>
        <taxon>Agaricomycotina</taxon>
        <taxon>Agaricomycetes</taxon>
        <taxon>Polyporales</taxon>
        <taxon>Polyporaceae</taxon>
        <taxon>Ganoderma</taxon>
    </lineage>
</organism>
<evidence type="ECO:0000313" key="4">
    <source>
        <dbReference type="EMBL" id="PIL30292.1"/>
    </source>
</evidence>
<comment type="caution">
    <text evidence="4">The sequence shown here is derived from an EMBL/GenBank/DDBJ whole genome shotgun (WGS) entry which is preliminary data.</text>
</comment>
<evidence type="ECO:0000256" key="1">
    <source>
        <dbReference type="ARBA" id="ARBA00006484"/>
    </source>
</evidence>
<dbReference type="Pfam" id="PF00106">
    <property type="entry name" value="adh_short"/>
    <property type="match status" value="1"/>
</dbReference>
<proteinExistence type="inferred from homology"/>
<reference evidence="4 5" key="1">
    <citation type="journal article" date="2015" name="Sci. Rep.">
        <title>Chromosome-level genome map provides insights into diverse defense mechanisms in the medicinal fungus Ganoderma sinense.</title>
        <authorList>
            <person name="Zhu Y."/>
            <person name="Xu J."/>
            <person name="Sun C."/>
            <person name="Zhou S."/>
            <person name="Xu H."/>
            <person name="Nelson D.R."/>
            <person name="Qian J."/>
            <person name="Song J."/>
            <person name="Luo H."/>
            <person name="Xiang L."/>
            <person name="Li Y."/>
            <person name="Xu Z."/>
            <person name="Ji A."/>
            <person name="Wang L."/>
            <person name="Lu S."/>
            <person name="Hayward A."/>
            <person name="Sun W."/>
            <person name="Li X."/>
            <person name="Schwartz D.C."/>
            <person name="Wang Y."/>
            <person name="Chen S."/>
        </authorList>
    </citation>
    <scope>NUCLEOTIDE SEQUENCE [LARGE SCALE GENOMIC DNA]</scope>
    <source>
        <strain evidence="4 5">ZZ0214-1</strain>
    </source>
</reference>
<keyword evidence="2" id="KW-0521">NADP</keyword>
<name>A0A2G8S958_9APHY</name>